<keyword evidence="3" id="KW-1003">Cell membrane</keyword>
<feature type="transmembrane region" description="Helical" evidence="8">
    <location>
        <begin position="76"/>
        <end position="99"/>
    </location>
</feature>
<accession>X0VLB3</accession>
<dbReference type="PANTHER" id="PTHR30413">
    <property type="entry name" value="INNER MEMBRANE TRANSPORT PERMEASE"/>
    <property type="match status" value="1"/>
</dbReference>
<dbReference type="PANTHER" id="PTHR30413:SF8">
    <property type="entry name" value="TRANSPORT PERMEASE PROTEIN"/>
    <property type="match status" value="1"/>
</dbReference>
<sequence length="110" mass="12326">MGMLSLGLGMIISSLTTKYRDLRFLLQFGIQLMMYATPIIYPVSSVPEKYHWLIFSNPMTAIVEAFRYGFLGSGALNITTLIFSGVVSIFILAIGTIIFNRVEKTFMDTV</sequence>
<comment type="caution">
    <text evidence="10">The sequence shown here is derived from an EMBL/GenBank/DDBJ whole genome shotgun (WGS) entry which is preliminary data.</text>
</comment>
<dbReference type="PROSITE" id="PS51012">
    <property type="entry name" value="ABC_TM2"/>
    <property type="match status" value="1"/>
</dbReference>
<proteinExistence type="predicted"/>
<keyword evidence="6 8" id="KW-1133">Transmembrane helix</keyword>
<feature type="domain" description="ABC transmembrane type-2" evidence="9">
    <location>
        <begin position="1"/>
        <end position="102"/>
    </location>
</feature>
<gene>
    <name evidence="10" type="ORF">S01H1_52817</name>
</gene>
<organism evidence="10">
    <name type="scientific">marine sediment metagenome</name>
    <dbReference type="NCBI Taxonomy" id="412755"/>
    <lineage>
        <taxon>unclassified sequences</taxon>
        <taxon>metagenomes</taxon>
        <taxon>ecological metagenomes</taxon>
    </lineage>
</organism>
<keyword evidence="4" id="KW-0997">Cell inner membrane</keyword>
<evidence type="ECO:0000256" key="4">
    <source>
        <dbReference type="ARBA" id="ARBA00022519"/>
    </source>
</evidence>
<comment type="subcellular location">
    <subcellularLocation>
        <location evidence="1">Cell inner membrane</location>
        <topology evidence="1">Multi-pass membrane protein</topology>
    </subcellularLocation>
</comment>
<keyword evidence="7 8" id="KW-0472">Membrane</keyword>
<evidence type="ECO:0000256" key="6">
    <source>
        <dbReference type="ARBA" id="ARBA00022989"/>
    </source>
</evidence>
<feature type="transmembrane region" description="Helical" evidence="8">
    <location>
        <begin position="26"/>
        <end position="43"/>
    </location>
</feature>
<dbReference type="Pfam" id="PF01061">
    <property type="entry name" value="ABC2_membrane"/>
    <property type="match status" value="1"/>
</dbReference>
<dbReference type="InterPro" id="IPR047817">
    <property type="entry name" value="ABC2_TM_bact-type"/>
</dbReference>
<evidence type="ECO:0000313" key="10">
    <source>
        <dbReference type="EMBL" id="GAG19114.1"/>
    </source>
</evidence>
<keyword evidence="5 8" id="KW-0812">Transmembrane</keyword>
<dbReference type="InterPro" id="IPR013525">
    <property type="entry name" value="ABC2_TM"/>
</dbReference>
<evidence type="ECO:0000256" key="2">
    <source>
        <dbReference type="ARBA" id="ARBA00022448"/>
    </source>
</evidence>
<keyword evidence="2" id="KW-0813">Transport</keyword>
<dbReference type="EMBL" id="BARS01034161">
    <property type="protein sequence ID" value="GAG19114.1"/>
    <property type="molecule type" value="Genomic_DNA"/>
</dbReference>
<name>X0VLB3_9ZZZZ</name>
<evidence type="ECO:0000259" key="9">
    <source>
        <dbReference type="PROSITE" id="PS51012"/>
    </source>
</evidence>
<dbReference type="AlphaFoldDB" id="X0VLB3"/>
<reference evidence="10" key="1">
    <citation type="journal article" date="2014" name="Front. Microbiol.">
        <title>High frequency of phylogenetically diverse reductive dehalogenase-homologous genes in deep subseafloor sedimentary metagenomes.</title>
        <authorList>
            <person name="Kawai M."/>
            <person name="Futagami T."/>
            <person name="Toyoda A."/>
            <person name="Takaki Y."/>
            <person name="Nishi S."/>
            <person name="Hori S."/>
            <person name="Arai W."/>
            <person name="Tsubouchi T."/>
            <person name="Morono Y."/>
            <person name="Uchiyama I."/>
            <person name="Ito T."/>
            <person name="Fujiyama A."/>
            <person name="Inagaki F."/>
            <person name="Takami H."/>
        </authorList>
    </citation>
    <scope>NUCLEOTIDE SEQUENCE</scope>
    <source>
        <strain evidence="10">Expedition CK06-06</strain>
    </source>
</reference>
<evidence type="ECO:0000256" key="5">
    <source>
        <dbReference type="ARBA" id="ARBA00022692"/>
    </source>
</evidence>
<dbReference type="GO" id="GO:0005886">
    <property type="term" value="C:plasma membrane"/>
    <property type="evidence" value="ECO:0007669"/>
    <property type="project" value="UniProtKB-SubCell"/>
</dbReference>
<evidence type="ECO:0000256" key="3">
    <source>
        <dbReference type="ARBA" id="ARBA00022475"/>
    </source>
</evidence>
<evidence type="ECO:0000256" key="8">
    <source>
        <dbReference type="SAM" id="Phobius"/>
    </source>
</evidence>
<evidence type="ECO:0000256" key="1">
    <source>
        <dbReference type="ARBA" id="ARBA00004429"/>
    </source>
</evidence>
<dbReference type="GO" id="GO:0140359">
    <property type="term" value="F:ABC-type transporter activity"/>
    <property type="evidence" value="ECO:0007669"/>
    <property type="project" value="InterPro"/>
</dbReference>
<protein>
    <recommendedName>
        <fullName evidence="9">ABC transmembrane type-2 domain-containing protein</fullName>
    </recommendedName>
</protein>
<dbReference type="GO" id="GO:0015920">
    <property type="term" value="P:lipopolysaccharide transport"/>
    <property type="evidence" value="ECO:0007669"/>
    <property type="project" value="TreeGrafter"/>
</dbReference>
<evidence type="ECO:0000256" key="7">
    <source>
        <dbReference type="ARBA" id="ARBA00023136"/>
    </source>
</evidence>